<name>A0ABM7P7Y1_9BACT</name>
<gene>
    <name evidence="4" type="ORF">PSDVSF_23540</name>
</gene>
<keyword evidence="5" id="KW-1185">Reference proteome</keyword>
<accession>A0ABM7P7Y1</accession>
<dbReference type="Proteomes" id="UP001053296">
    <property type="component" value="Chromosome"/>
</dbReference>
<dbReference type="InterPro" id="IPR013320">
    <property type="entry name" value="ConA-like_dom_sf"/>
</dbReference>
<dbReference type="SUPFAM" id="SSF49899">
    <property type="entry name" value="Concanavalin A-like lectins/glucanases"/>
    <property type="match status" value="1"/>
</dbReference>
<protein>
    <submittedName>
        <fullName evidence="4">Hydrolase</fullName>
    </submittedName>
</protein>
<sequence>MPNMYRFGLLMTMVVLVVTSFAPAAMGAWELVLDEQFQDPATFGDRWIFEEGFRRNKELQYYIPGLGKNAVVGPEGITITAKKQYVLNSRYSEGNKYWQKAWASGEYTSASLKSKEYSIRNSKVEVVVRTPEGQGLWPAIWLAGERKDMYGEIDLMEIVGQKPNLVYSSIHMGLKVTGRTIKQVKNVFPNVAGNETTCVVELKPDTITLYVNDTEVLWEDRNAYDSTGRVQPLQQSFRLILNLALGGMAKELDEGVLPASYTIKSVRIWNWVPDSSTLK</sequence>
<keyword evidence="4" id="KW-0378">Hydrolase</keyword>
<dbReference type="InterPro" id="IPR050546">
    <property type="entry name" value="Glycosyl_Hydrlase_16"/>
</dbReference>
<proteinExistence type="inferred from homology"/>
<dbReference type="CDD" id="cd08023">
    <property type="entry name" value="GH16_laminarinase_like"/>
    <property type="match status" value="1"/>
</dbReference>
<feature type="chain" id="PRO_5046494420" evidence="2">
    <location>
        <begin position="25"/>
        <end position="279"/>
    </location>
</feature>
<dbReference type="PANTHER" id="PTHR10963">
    <property type="entry name" value="GLYCOSYL HYDROLASE-RELATED"/>
    <property type="match status" value="1"/>
</dbReference>
<dbReference type="RefSeq" id="WP_229591100.1">
    <property type="nucleotide sequence ID" value="NZ_AP024485.1"/>
</dbReference>
<dbReference type="Gene3D" id="2.60.120.200">
    <property type="match status" value="1"/>
</dbReference>
<evidence type="ECO:0000256" key="1">
    <source>
        <dbReference type="ARBA" id="ARBA00006865"/>
    </source>
</evidence>
<dbReference type="PROSITE" id="PS51762">
    <property type="entry name" value="GH16_2"/>
    <property type="match status" value="1"/>
</dbReference>
<dbReference type="GO" id="GO:0016787">
    <property type="term" value="F:hydrolase activity"/>
    <property type="evidence" value="ECO:0007669"/>
    <property type="project" value="UniProtKB-KW"/>
</dbReference>
<evidence type="ECO:0000259" key="3">
    <source>
        <dbReference type="PROSITE" id="PS51762"/>
    </source>
</evidence>
<evidence type="ECO:0000256" key="2">
    <source>
        <dbReference type="SAM" id="SignalP"/>
    </source>
</evidence>
<evidence type="ECO:0000313" key="5">
    <source>
        <dbReference type="Proteomes" id="UP001053296"/>
    </source>
</evidence>
<evidence type="ECO:0000313" key="4">
    <source>
        <dbReference type="EMBL" id="BCS89112.1"/>
    </source>
</evidence>
<dbReference type="PANTHER" id="PTHR10963:SF55">
    <property type="entry name" value="GLYCOSIDE HYDROLASE FAMILY 16 PROTEIN"/>
    <property type="match status" value="1"/>
</dbReference>
<reference evidence="4" key="1">
    <citation type="journal article" date="2022" name="Arch. Microbiol.">
        <title>Pseudodesulfovibrio sediminis sp. nov., a mesophilic and neutrophilic sulfate-reducing bacterium isolated from sediment of a brackish lake.</title>
        <authorList>
            <person name="Takahashi A."/>
            <person name="Kojima H."/>
            <person name="Watanabe M."/>
            <person name="Fukui M."/>
        </authorList>
    </citation>
    <scope>NUCLEOTIDE SEQUENCE</scope>
    <source>
        <strain evidence="4">SF6</strain>
    </source>
</reference>
<organism evidence="4 5">
    <name type="scientific">Pseudodesulfovibrio sediminis</name>
    <dbReference type="NCBI Taxonomy" id="2810563"/>
    <lineage>
        <taxon>Bacteria</taxon>
        <taxon>Pseudomonadati</taxon>
        <taxon>Thermodesulfobacteriota</taxon>
        <taxon>Desulfovibrionia</taxon>
        <taxon>Desulfovibrionales</taxon>
        <taxon>Desulfovibrionaceae</taxon>
    </lineage>
</organism>
<dbReference type="EMBL" id="AP024485">
    <property type="protein sequence ID" value="BCS89112.1"/>
    <property type="molecule type" value="Genomic_DNA"/>
</dbReference>
<feature type="signal peptide" evidence="2">
    <location>
        <begin position="1"/>
        <end position="24"/>
    </location>
</feature>
<keyword evidence="2" id="KW-0732">Signal</keyword>
<comment type="similarity">
    <text evidence="1">Belongs to the glycosyl hydrolase 16 family.</text>
</comment>
<dbReference type="InterPro" id="IPR000757">
    <property type="entry name" value="Beta-glucanase-like"/>
</dbReference>
<feature type="domain" description="GH16" evidence="3">
    <location>
        <begin position="34"/>
        <end position="274"/>
    </location>
</feature>
<dbReference type="Pfam" id="PF00722">
    <property type="entry name" value="Glyco_hydro_16"/>
    <property type="match status" value="1"/>
</dbReference>